<dbReference type="RefSeq" id="WP_010291567.1">
    <property type="nucleotide sequence ID" value="NZ_CP065993.1"/>
</dbReference>
<comment type="caution">
    <text evidence="1">The sequence shown here is derived from an EMBL/GenBank/DDBJ whole genome shotgun (WGS) entry which is preliminary data.</text>
</comment>
<accession>A0ABT6HGK1</accession>
<dbReference type="GeneID" id="64344692"/>
<dbReference type="Proteomes" id="UP001529201">
    <property type="component" value="Unassembled WGS sequence"/>
</dbReference>
<reference evidence="1 2" key="1">
    <citation type="submission" date="2023-02" db="EMBL/GenBank/DDBJ databases">
        <title>Antimicrobial susceptibility testing and tentative epidemiological cut-off values for Lactobacillaceae family species intended for ingestion.</title>
        <authorList>
            <person name="Noehr-Meldgaard K."/>
            <person name="Struve C."/>
            <person name="Ingmer H."/>
            <person name="Koza A."/>
            <person name="Al-Nakeeb K."/>
            <person name="Agersoe Y."/>
        </authorList>
    </citation>
    <scope>NUCLEOTIDE SEQUENCE [LARGE SCALE GENOMIC DNA]</scope>
    <source>
        <strain evidence="1 2">DSM 20193</strain>
    </source>
</reference>
<dbReference type="EMBL" id="JARGDN010000021">
    <property type="protein sequence ID" value="MDG9734448.1"/>
    <property type="molecule type" value="Genomic_DNA"/>
</dbReference>
<keyword evidence="2" id="KW-1185">Reference proteome</keyword>
<name>A0ABT6HGK1_LEUPS</name>
<gene>
    <name evidence="1" type="ORF">P1N92_10080</name>
</gene>
<protein>
    <submittedName>
        <fullName evidence="1">Uncharacterized protein</fullName>
    </submittedName>
</protein>
<proteinExistence type="predicted"/>
<evidence type="ECO:0000313" key="2">
    <source>
        <dbReference type="Proteomes" id="UP001529201"/>
    </source>
</evidence>
<evidence type="ECO:0000313" key="1">
    <source>
        <dbReference type="EMBL" id="MDG9734448.1"/>
    </source>
</evidence>
<organism evidence="1 2">
    <name type="scientific">Leuconostoc pseudomesenteroides</name>
    <dbReference type="NCBI Taxonomy" id="33968"/>
    <lineage>
        <taxon>Bacteria</taxon>
        <taxon>Bacillati</taxon>
        <taxon>Bacillota</taxon>
        <taxon>Bacilli</taxon>
        <taxon>Lactobacillales</taxon>
        <taxon>Lactobacillaceae</taxon>
        <taxon>Leuconostoc</taxon>
    </lineage>
</organism>
<sequence length="182" mass="21817">MNEENIVSLLTKHDIKYTDFSDYQLIDLNFLLEENVVSRNENDLLFFSKYQNMMLRLYYNIWSYEVINYYNFPSVFNTYVGNSYQKLIDDSIEKGIFCTESTLFAKPEIDFMNYLLNDSFNNSKGIRNKHEHGDSLDDDNSYYEDYLYSVIVFLVYIVKINEELHFQNLLHGNEGYWLEPEP</sequence>